<reference evidence="1" key="1">
    <citation type="submission" date="2021-06" db="EMBL/GenBank/DDBJ databases">
        <authorList>
            <person name="Kallberg Y."/>
            <person name="Tangrot J."/>
            <person name="Rosling A."/>
        </authorList>
    </citation>
    <scope>NUCLEOTIDE SEQUENCE</scope>
    <source>
        <strain evidence="1">MA453B</strain>
    </source>
</reference>
<gene>
    <name evidence="1" type="ORF">DERYTH_LOCUS10237</name>
</gene>
<organism evidence="1 2">
    <name type="scientific">Dentiscutata erythropus</name>
    <dbReference type="NCBI Taxonomy" id="1348616"/>
    <lineage>
        <taxon>Eukaryota</taxon>
        <taxon>Fungi</taxon>
        <taxon>Fungi incertae sedis</taxon>
        <taxon>Mucoromycota</taxon>
        <taxon>Glomeromycotina</taxon>
        <taxon>Glomeromycetes</taxon>
        <taxon>Diversisporales</taxon>
        <taxon>Gigasporaceae</taxon>
        <taxon>Dentiscutata</taxon>
    </lineage>
</organism>
<comment type="caution">
    <text evidence="1">The sequence shown here is derived from an EMBL/GenBank/DDBJ whole genome shotgun (WGS) entry which is preliminary data.</text>
</comment>
<dbReference type="OrthoDB" id="2322999at2759"/>
<dbReference type="EMBL" id="CAJVPY010005879">
    <property type="protein sequence ID" value="CAG8652077.1"/>
    <property type="molecule type" value="Genomic_DNA"/>
</dbReference>
<evidence type="ECO:0000313" key="1">
    <source>
        <dbReference type="EMBL" id="CAG8652077.1"/>
    </source>
</evidence>
<evidence type="ECO:0000313" key="2">
    <source>
        <dbReference type="Proteomes" id="UP000789405"/>
    </source>
</evidence>
<sequence>MCTIDPNDFAKFNPVKYNSLPEVDVVSSILQKCSDFAELLEKIFSLTKKHSLELGVRLVHRHMKVDEGKVMVEKFKFHQNVPAFITSAHLPTNQIYPASWLLEDNSKFSVFEYSTDMLVKCTLEKLIKDPSIFMRICELIREYHFENLLAPCITARDSLKQFDKKNGFMEFTDLETNASIVKNTKDQAVCSHEGALIITTLWAYPINENCLRGDYQRNGSDYRCAHCIHSPQ</sequence>
<accession>A0A9N9H207</accession>
<dbReference type="Proteomes" id="UP000789405">
    <property type="component" value="Unassembled WGS sequence"/>
</dbReference>
<dbReference type="AlphaFoldDB" id="A0A9N9H207"/>
<keyword evidence="2" id="KW-1185">Reference proteome</keyword>
<proteinExistence type="predicted"/>
<name>A0A9N9H207_9GLOM</name>
<protein>
    <submittedName>
        <fullName evidence="1">8301_t:CDS:1</fullName>
    </submittedName>
</protein>